<protein>
    <submittedName>
        <fullName evidence="1">Small heat shock protein 27.2</fullName>
    </submittedName>
</protein>
<comment type="caution">
    <text evidence="1">The sequence shown here is derived from an EMBL/GenBank/DDBJ whole genome shotgun (WGS) entry which is preliminary data.</text>
</comment>
<gene>
    <name evidence="1" type="ORF">KGM_211317</name>
</gene>
<reference evidence="1 2" key="1">
    <citation type="journal article" date="2011" name="Cell">
        <title>The monarch butterfly genome yields insights into long-distance migration.</title>
        <authorList>
            <person name="Zhan S."/>
            <person name="Merlin C."/>
            <person name="Boore J.L."/>
            <person name="Reppert S.M."/>
        </authorList>
    </citation>
    <scope>NUCLEOTIDE SEQUENCE [LARGE SCALE GENOMIC DNA]</scope>
    <source>
        <strain evidence="1">F-2</strain>
    </source>
</reference>
<dbReference type="KEGG" id="dpl:KGM_211317"/>
<dbReference type="AlphaFoldDB" id="A0A212F500"/>
<keyword evidence="2" id="KW-1185">Reference proteome</keyword>
<accession>A0A212F500</accession>
<dbReference type="CDD" id="cd00298">
    <property type="entry name" value="ACD_sHsps_p23-like"/>
    <property type="match status" value="1"/>
</dbReference>
<name>A0A212F500_DANPL</name>
<dbReference type="OrthoDB" id="7414394at2759"/>
<evidence type="ECO:0000313" key="2">
    <source>
        <dbReference type="Proteomes" id="UP000007151"/>
    </source>
</evidence>
<organism evidence="1 2">
    <name type="scientific">Danaus plexippus plexippus</name>
    <dbReference type="NCBI Taxonomy" id="278856"/>
    <lineage>
        <taxon>Eukaryota</taxon>
        <taxon>Metazoa</taxon>
        <taxon>Ecdysozoa</taxon>
        <taxon>Arthropoda</taxon>
        <taxon>Hexapoda</taxon>
        <taxon>Insecta</taxon>
        <taxon>Pterygota</taxon>
        <taxon>Neoptera</taxon>
        <taxon>Endopterygota</taxon>
        <taxon>Lepidoptera</taxon>
        <taxon>Glossata</taxon>
        <taxon>Ditrysia</taxon>
        <taxon>Papilionoidea</taxon>
        <taxon>Nymphalidae</taxon>
        <taxon>Danainae</taxon>
        <taxon>Danaini</taxon>
        <taxon>Danaina</taxon>
        <taxon>Danaus</taxon>
        <taxon>Danaus</taxon>
    </lineage>
</organism>
<dbReference type="Pfam" id="PF00011">
    <property type="entry name" value="HSP20"/>
    <property type="match status" value="1"/>
</dbReference>
<dbReference type="InterPro" id="IPR002068">
    <property type="entry name" value="A-crystallin/Hsp20_dom"/>
</dbReference>
<sequence length="173" mass="19974">MSIPVIFLIAFTSTFPFSLSLDDYNDGFSFMENRMDRFWDRFNRKMDAFRKRMENMGTRMEQQVCKQVIGNEYNIVIKMPGFNARDISVDVKDGQLTIKALHNVPGEALNSYLYVTDLPNNLYDKGSWTYNAGVFKMVFHLNQMGYSPAGSSYLSKRSKRCDVISDDVVTYDS</sequence>
<dbReference type="Gene3D" id="2.60.40.790">
    <property type="match status" value="1"/>
</dbReference>
<evidence type="ECO:0000313" key="1">
    <source>
        <dbReference type="EMBL" id="OWR48810.1"/>
    </source>
</evidence>
<proteinExistence type="predicted"/>
<dbReference type="SUPFAM" id="SSF49764">
    <property type="entry name" value="HSP20-like chaperones"/>
    <property type="match status" value="1"/>
</dbReference>
<dbReference type="Proteomes" id="UP000007151">
    <property type="component" value="Unassembled WGS sequence"/>
</dbReference>
<keyword evidence="1" id="KW-0346">Stress response</keyword>
<dbReference type="EMBL" id="AGBW02010284">
    <property type="protein sequence ID" value="OWR48810.1"/>
    <property type="molecule type" value="Genomic_DNA"/>
</dbReference>
<dbReference type="InterPro" id="IPR008978">
    <property type="entry name" value="HSP20-like_chaperone"/>
</dbReference>